<dbReference type="Gene3D" id="1.20.950.20">
    <property type="entry name" value="Transmembrane di-heme cytochromes, Chain C"/>
    <property type="match status" value="1"/>
</dbReference>
<dbReference type="OrthoDB" id="7280471at2"/>
<feature type="transmembrane region" description="Helical" evidence="13">
    <location>
        <begin position="142"/>
        <end position="163"/>
    </location>
</feature>
<feature type="transmembrane region" description="Helical" evidence="13">
    <location>
        <begin position="85"/>
        <end position="107"/>
    </location>
</feature>
<dbReference type="GO" id="GO:0020037">
    <property type="term" value="F:heme binding"/>
    <property type="evidence" value="ECO:0007669"/>
    <property type="project" value="TreeGrafter"/>
</dbReference>
<reference evidence="15 16" key="1">
    <citation type="submission" date="2019-11" db="EMBL/GenBank/DDBJ databases">
        <title>Whole-genome sequence of a Rhodoblastus acidophilus DSM 142.</title>
        <authorList>
            <person name="Kyndt J.A."/>
            <person name="Meyer T.E."/>
        </authorList>
    </citation>
    <scope>NUCLEOTIDE SEQUENCE [LARGE SCALE GENOMIC DNA]</scope>
    <source>
        <strain evidence="15 16">DSM 142</strain>
    </source>
</reference>
<keyword evidence="7" id="KW-0479">Metal-binding</keyword>
<evidence type="ECO:0000256" key="5">
    <source>
        <dbReference type="ARBA" id="ARBA00022617"/>
    </source>
</evidence>
<dbReference type="PANTHER" id="PTHR30529:SF1">
    <property type="entry name" value="CYTOCHROME B561 HOMOLOG 2"/>
    <property type="match status" value="1"/>
</dbReference>
<evidence type="ECO:0000256" key="9">
    <source>
        <dbReference type="ARBA" id="ARBA00022989"/>
    </source>
</evidence>
<evidence type="ECO:0000256" key="8">
    <source>
        <dbReference type="ARBA" id="ARBA00022982"/>
    </source>
</evidence>
<evidence type="ECO:0000256" key="6">
    <source>
        <dbReference type="ARBA" id="ARBA00022692"/>
    </source>
</evidence>
<dbReference type="AlphaFoldDB" id="A0A6N8DN52"/>
<keyword evidence="10" id="KW-0408">Iron</keyword>
<evidence type="ECO:0000256" key="1">
    <source>
        <dbReference type="ARBA" id="ARBA00001970"/>
    </source>
</evidence>
<comment type="subcellular location">
    <subcellularLocation>
        <location evidence="2">Cell membrane</location>
        <topology evidence="2">Multi-pass membrane protein</topology>
    </subcellularLocation>
</comment>
<dbReference type="GO" id="GO:0046872">
    <property type="term" value="F:metal ion binding"/>
    <property type="evidence" value="ECO:0007669"/>
    <property type="project" value="UniProtKB-KW"/>
</dbReference>
<comment type="cofactor">
    <cofactor evidence="1">
        <name>heme b</name>
        <dbReference type="ChEBI" id="CHEBI:60344"/>
    </cofactor>
</comment>
<keyword evidence="11 13" id="KW-0472">Membrane</keyword>
<evidence type="ECO:0000313" key="15">
    <source>
        <dbReference type="EMBL" id="MTV30975.1"/>
    </source>
</evidence>
<dbReference type="GO" id="GO:0022904">
    <property type="term" value="P:respiratory electron transport chain"/>
    <property type="evidence" value="ECO:0007669"/>
    <property type="project" value="InterPro"/>
</dbReference>
<evidence type="ECO:0000256" key="4">
    <source>
        <dbReference type="ARBA" id="ARBA00022475"/>
    </source>
</evidence>
<dbReference type="PANTHER" id="PTHR30529">
    <property type="entry name" value="CYTOCHROME B561"/>
    <property type="match status" value="1"/>
</dbReference>
<comment type="similarity">
    <text evidence="12">Belongs to the cytochrome b561 family.</text>
</comment>
<evidence type="ECO:0000256" key="13">
    <source>
        <dbReference type="SAM" id="Phobius"/>
    </source>
</evidence>
<dbReference type="InterPro" id="IPR016174">
    <property type="entry name" value="Di-haem_cyt_TM"/>
</dbReference>
<accession>A0A6N8DN52</accession>
<evidence type="ECO:0000256" key="11">
    <source>
        <dbReference type="ARBA" id="ARBA00023136"/>
    </source>
</evidence>
<evidence type="ECO:0000256" key="10">
    <source>
        <dbReference type="ARBA" id="ARBA00023004"/>
    </source>
</evidence>
<dbReference type="Pfam" id="PF01292">
    <property type="entry name" value="Ni_hydr_CYTB"/>
    <property type="match status" value="1"/>
</dbReference>
<dbReference type="GO" id="GO:0005886">
    <property type="term" value="C:plasma membrane"/>
    <property type="evidence" value="ECO:0007669"/>
    <property type="project" value="UniProtKB-SubCell"/>
</dbReference>
<sequence length="178" mass="19486">MSEPAKTYTKPQIGLHNIMALLLIALYFFGLSLESFPKEVRGEYVNYHKLGGVLIVVLLLARMTLRSVTPPPPFPPSMGPGFTKIAHLGHFALYALMAIVPISGMAMSMAAGRGINFYLFQVASPFEANKAISGPLHEVHEVAANVLIFLVLGHVAVALYHQFVLKDNLLYRLSPKGK</sequence>
<evidence type="ECO:0000313" key="16">
    <source>
        <dbReference type="Proteomes" id="UP000439113"/>
    </source>
</evidence>
<keyword evidence="9 13" id="KW-1133">Transmembrane helix</keyword>
<dbReference type="InterPro" id="IPR011577">
    <property type="entry name" value="Cyt_b561_bac/Ni-Hgenase"/>
</dbReference>
<organism evidence="15 16">
    <name type="scientific">Rhodoblastus acidophilus</name>
    <name type="common">Rhodopseudomonas acidophila</name>
    <dbReference type="NCBI Taxonomy" id="1074"/>
    <lineage>
        <taxon>Bacteria</taxon>
        <taxon>Pseudomonadati</taxon>
        <taxon>Pseudomonadota</taxon>
        <taxon>Alphaproteobacteria</taxon>
        <taxon>Hyphomicrobiales</taxon>
        <taxon>Rhodoblastaceae</taxon>
        <taxon>Rhodoblastus</taxon>
    </lineage>
</organism>
<dbReference type="GO" id="GO:0009055">
    <property type="term" value="F:electron transfer activity"/>
    <property type="evidence" value="ECO:0007669"/>
    <property type="project" value="InterPro"/>
</dbReference>
<name>A0A6N8DN52_RHOAC</name>
<comment type="caution">
    <text evidence="15">The sequence shown here is derived from an EMBL/GenBank/DDBJ whole genome shotgun (WGS) entry which is preliminary data.</text>
</comment>
<keyword evidence="3" id="KW-0813">Transport</keyword>
<feature type="transmembrane region" description="Helical" evidence="13">
    <location>
        <begin position="13"/>
        <end position="33"/>
    </location>
</feature>
<keyword evidence="8" id="KW-0249">Electron transport</keyword>
<evidence type="ECO:0000256" key="7">
    <source>
        <dbReference type="ARBA" id="ARBA00022723"/>
    </source>
</evidence>
<protein>
    <recommendedName>
        <fullName evidence="14">Cytochrome b561 bacterial/Ni-hydrogenase domain-containing protein</fullName>
    </recommendedName>
</protein>
<evidence type="ECO:0000256" key="2">
    <source>
        <dbReference type="ARBA" id="ARBA00004651"/>
    </source>
</evidence>
<dbReference type="SUPFAM" id="SSF81342">
    <property type="entry name" value="Transmembrane di-heme cytochromes"/>
    <property type="match status" value="1"/>
</dbReference>
<keyword evidence="4" id="KW-1003">Cell membrane</keyword>
<gene>
    <name evidence="15" type="ORF">GJ654_08200</name>
</gene>
<feature type="transmembrane region" description="Helical" evidence="13">
    <location>
        <begin position="45"/>
        <end position="65"/>
    </location>
</feature>
<dbReference type="RefSeq" id="WP_155445667.1">
    <property type="nucleotide sequence ID" value="NZ_JAOQNR010000004.1"/>
</dbReference>
<dbReference type="InterPro" id="IPR052168">
    <property type="entry name" value="Cytochrome_b561_oxidase"/>
</dbReference>
<evidence type="ECO:0000256" key="3">
    <source>
        <dbReference type="ARBA" id="ARBA00022448"/>
    </source>
</evidence>
<keyword evidence="6 13" id="KW-0812">Transmembrane</keyword>
<evidence type="ECO:0000259" key="14">
    <source>
        <dbReference type="Pfam" id="PF01292"/>
    </source>
</evidence>
<proteinExistence type="inferred from homology"/>
<keyword evidence="5" id="KW-0349">Heme</keyword>
<dbReference type="Proteomes" id="UP000439113">
    <property type="component" value="Unassembled WGS sequence"/>
</dbReference>
<evidence type="ECO:0000256" key="12">
    <source>
        <dbReference type="ARBA" id="ARBA00037975"/>
    </source>
</evidence>
<dbReference type="EMBL" id="WNKS01000005">
    <property type="protein sequence ID" value="MTV30975.1"/>
    <property type="molecule type" value="Genomic_DNA"/>
</dbReference>
<feature type="domain" description="Cytochrome b561 bacterial/Ni-hydrogenase" evidence="14">
    <location>
        <begin position="8"/>
        <end position="172"/>
    </location>
</feature>